<reference evidence="2 3" key="1">
    <citation type="submission" date="2018-09" db="EMBL/GenBank/DDBJ databases">
        <title>Profundibacter amoris BAR1 gen. nov., sp. nov., a new member of the Roseobacter clade isolated at Lokis Castle Vent Field on the Arctic Mid-Oceanic Ridge.</title>
        <authorList>
            <person name="Le Moine Bauer S."/>
            <person name="Sjoeberg A.G."/>
            <person name="L'Haridon S."/>
            <person name="Stokke R."/>
            <person name="Roalkvam I."/>
            <person name="Steen I.H."/>
            <person name="Dahle H."/>
        </authorList>
    </citation>
    <scope>NUCLEOTIDE SEQUENCE [LARGE SCALE GENOMIC DNA]</scope>
    <source>
        <strain evidence="2 3">BAR1</strain>
    </source>
</reference>
<evidence type="ECO:0000313" key="3">
    <source>
        <dbReference type="Proteomes" id="UP000261704"/>
    </source>
</evidence>
<dbReference type="KEGG" id="pamo:BAR1_08585"/>
<name>A0A347UGK6_9RHOB</name>
<evidence type="ECO:0000256" key="1">
    <source>
        <dbReference type="SAM" id="SignalP"/>
    </source>
</evidence>
<dbReference type="Proteomes" id="UP000261704">
    <property type="component" value="Chromosome"/>
</dbReference>
<proteinExistence type="predicted"/>
<organism evidence="2 3">
    <name type="scientific">Profundibacter amoris</name>
    <dbReference type="NCBI Taxonomy" id="2171755"/>
    <lineage>
        <taxon>Bacteria</taxon>
        <taxon>Pseudomonadati</taxon>
        <taxon>Pseudomonadota</taxon>
        <taxon>Alphaproteobacteria</taxon>
        <taxon>Rhodobacterales</taxon>
        <taxon>Paracoccaceae</taxon>
        <taxon>Profundibacter</taxon>
    </lineage>
</organism>
<gene>
    <name evidence="2" type="ORF">BAR1_08585</name>
</gene>
<accession>A0A347UGK6</accession>
<dbReference type="OrthoDB" id="5625614at2"/>
<dbReference type="EMBL" id="CP032125">
    <property type="protein sequence ID" value="AXX97984.1"/>
    <property type="molecule type" value="Genomic_DNA"/>
</dbReference>
<dbReference type="AlphaFoldDB" id="A0A347UGK6"/>
<evidence type="ECO:0000313" key="2">
    <source>
        <dbReference type="EMBL" id="AXX97984.1"/>
    </source>
</evidence>
<feature type="signal peptide" evidence="1">
    <location>
        <begin position="1"/>
        <end position="24"/>
    </location>
</feature>
<protein>
    <submittedName>
        <fullName evidence="2">Uncharacterized protein</fullName>
    </submittedName>
</protein>
<keyword evidence="3" id="KW-1185">Reference proteome</keyword>
<keyword evidence="1" id="KW-0732">Signal</keyword>
<sequence length="98" mass="10854">MQHRTLFLTLVIAGLMAAALPAAAQFIAGVEPSQRPEGAPVITEFKKDGAWYARALSGVIPPYPASLRFLEDQGAWFNPFLFPGMLPPYDIRGWHKQE</sequence>
<feature type="chain" id="PRO_5016574856" evidence="1">
    <location>
        <begin position="25"/>
        <end position="98"/>
    </location>
</feature>